<keyword evidence="5" id="KW-0472">Membrane</keyword>
<sequence>MYEKEKDLVDAFMRGQMSRRSLLRGLAAMGVTAVTADTLIGMATSKALAADFDWQKHKGTGIKLLLNKHPYTDAMLANLQSFKDMTGIEVEYDVFPEDVYFDKVTAALASGSSTYDAFMTGAYMTWTYGPAGWVTDLQEWIGDSEKTAPGYNWNDMLPGLRASTAWSGRPGEALGGDNAKQWCIPWGFELNNLSYNRRMFDQAGVTPPQDLDGLVETAAKLNSDIDGAYGIGVRGSRSWATIHPGFLSGYANFGQRDLKVKDGGGLEAAMNTEVSKEFHRKWVKMIQDSGPTNWSNYTWYQVGTDLGAGASAMIFDADILGFFMNGGDNKEAGNLGYAPFAANPDADAPTPNVWIWSLAMSEFSRNKDAAWYFLQWASGVEHALFGAREKDFVNPVRQSVWQDEQFRDRMTSAYPGYVEQYEASSPGAQIYFTPQPLFFDVTTQWAATLQKMVADQVPVDEGLDQLADSINRQLSDAGLG</sequence>
<keyword evidence="4" id="KW-0732">Signal</keyword>
<reference evidence="6" key="1">
    <citation type="submission" date="2017-08" db="EMBL/GenBank/DDBJ databases">
        <authorList>
            <person name="Imhoff J.F."/>
            <person name="Rahn T."/>
            <person name="Kuenzel S."/>
            <person name="Neulinger S.C."/>
        </authorList>
    </citation>
    <scope>NUCLEOTIDE SEQUENCE</scope>
    <source>
        <strain evidence="6">DSM 9154</strain>
    </source>
</reference>
<evidence type="ECO:0000313" key="6">
    <source>
        <dbReference type="EMBL" id="MBK1695749.1"/>
    </source>
</evidence>
<gene>
    <name evidence="6" type="ORF">CKO21_00625</name>
</gene>
<dbReference type="InterPro" id="IPR006311">
    <property type="entry name" value="TAT_signal"/>
</dbReference>
<organism evidence="6 7">
    <name type="scientific">Rhodovibrio salinarum</name>
    <dbReference type="NCBI Taxonomy" id="1087"/>
    <lineage>
        <taxon>Bacteria</taxon>
        <taxon>Pseudomonadati</taxon>
        <taxon>Pseudomonadota</taxon>
        <taxon>Alphaproteobacteria</taxon>
        <taxon>Rhodospirillales</taxon>
        <taxon>Rhodovibrionaceae</taxon>
        <taxon>Rhodovibrio</taxon>
    </lineage>
</organism>
<keyword evidence="5" id="KW-1133">Transmembrane helix</keyword>
<evidence type="ECO:0000256" key="3">
    <source>
        <dbReference type="ARBA" id="ARBA00022448"/>
    </source>
</evidence>
<dbReference type="PANTHER" id="PTHR43649:SF34">
    <property type="entry name" value="ABC TRANSPORTER PERIPLASMIC-BINDING PROTEIN YCJN-RELATED"/>
    <property type="match status" value="1"/>
</dbReference>
<evidence type="ECO:0000256" key="2">
    <source>
        <dbReference type="ARBA" id="ARBA00008520"/>
    </source>
</evidence>
<dbReference type="SUPFAM" id="SSF53850">
    <property type="entry name" value="Periplasmic binding protein-like II"/>
    <property type="match status" value="1"/>
</dbReference>
<dbReference type="Pfam" id="PF01547">
    <property type="entry name" value="SBP_bac_1"/>
    <property type="match status" value="1"/>
</dbReference>
<name>A0A934QED1_9PROT</name>
<evidence type="ECO:0000313" key="7">
    <source>
        <dbReference type="Proteomes" id="UP000778970"/>
    </source>
</evidence>
<comment type="similarity">
    <text evidence="2">Belongs to the bacterial solute-binding protein 1 family.</text>
</comment>
<comment type="caution">
    <text evidence="6">The sequence shown here is derived from an EMBL/GenBank/DDBJ whole genome shotgun (WGS) entry which is preliminary data.</text>
</comment>
<dbReference type="EMBL" id="NRRE01000006">
    <property type="protein sequence ID" value="MBK1695749.1"/>
    <property type="molecule type" value="Genomic_DNA"/>
</dbReference>
<keyword evidence="7" id="KW-1185">Reference proteome</keyword>
<reference evidence="6" key="2">
    <citation type="journal article" date="2020" name="Microorganisms">
        <title>Osmotic Adaptation and Compatible Solute Biosynthesis of Phototrophic Bacteria as Revealed from Genome Analyses.</title>
        <authorList>
            <person name="Imhoff J.F."/>
            <person name="Rahn T."/>
            <person name="Kunzel S."/>
            <person name="Keller A."/>
            <person name="Neulinger S.C."/>
        </authorList>
    </citation>
    <scope>NUCLEOTIDE SEQUENCE</scope>
    <source>
        <strain evidence="6">DSM 9154</strain>
    </source>
</reference>
<proteinExistence type="inferred from homology"/>
<protein>
    <submittedName>
        <fullName evidence="6">ABC transporter substrate-binding protein</fullName>
    </submittedName>
</protein>
<dbReference type="Gene3D" id="3.40.190.10">
    <property type="entry name" value="Periplasmic binding protein-like II"/>
    <property type="match status" value="2"/>
</dbReference>
<dbReference type="InterPro" id="IPR006059">
    <property type="entry name" value="SBP"/>
</dbReference>
<comment type="subcellular location">
    <subcellularLocation>
        <location evidence="1">Periplasm</location>
    </subcellularLocation>
</comment>
<evidence type="ECO:0000256" key="1">
    <source>
        <dbReference type="ARBA" id="ARBA00004418"/>
    </source>
</evidence>
<dbReference type="Proteomes" id="UP000778970">
    <property type="component" value="Unassembled WGS sequence"/>
</dbReference>
<keyword evidence="5" id="KW-0812">Transmembrane</keyword>
<dbReference type="InterPro" id="IPR050490">
    <property type="entry name" value="Bact_solute-bd_prot1"/>
</dbReference>
<dbReference type="PROSITE" id="PS51318">
    <property type="entry name" value="TAT"/>
    <property type="match status" value="1"/>
</dbReference>
<evidence type="ECO:0000256" key="4">
    <source>
        <dbReference type="ARBA" id="ARBA00022729"/>
    </source>
</evidence>
<dbReference type="PANTHER" id="PTHR43649">
    <property type="entry name" value="ARABINOSE-BINDING PROTEIN-RELATED"/>
    <property type="match status" value="1"/>
</dbReference>
<evidence type="ECO:0000256" key="5">
    <source>
        <dbReference type="SAM" id="Phobius"/>
    </source>
</evidence>
<dbReference type="AlphaFoldDB" id="A0A934QED1"/>
<dbReference type="GO" id="GO:0042597">
    <property type="term" value="C:periplasmic space"/>
    <property type="evidence" value="ECO:0007669"/>
    <property type="project" value="UniProtKB-SubCell"/>
</dbReference>
<keyword evidence="3" id="KW-0813">Transport</keyword>
<dbReference type="RefSeq" id="WP_027288517.1">
    <property type="nucleotide sequence ID" value="NZ_NRRE01000006.1"/>
</dbReference>
<accession>A0A934QED1</accession>
<feature type="transmembrane region" description="Helical" evidence="5">
    <location>
        <begin position="21"/>
        <end position="43"/>
    </location>
</feature>